<evidence type="ECO:0000256" key="1">
    <source>
        <dbReference type="SAM" id="SignalP"/>
    </source>
</evidence>
<proteinExistence type="predicted"/>
<evidence type="ECO:0000313" key="3">
    <source>
        <dbReference type="Proteomes" id="UP000634667"/>
    </source>
</evidence>
<accession>A0ABQ2WTN2</accession>
<protein>
    <recommendedName>
        <fullName evidence="4">DUF3718 domain-containing protein</fullName>
    </recommendedName>
</protein>
<feature type="signal peptide" evidence="1">
    <location>
        <begin position="1"/>
        <end position="24"/>
    </location>
</feature>
<dbReference type="Pfam" id="PF12514">
    <property type="entry name" value="DUF3718"/>
    <property type="match status" value="1"/>
</dbReference>
<keyword evidence="3" id="KW-1185">Reference proteome</keyword>
<feature type="chain" id="PRO_5047360326" description="DUF3718 domain-containing protein" evidence="1">
    <location>
        <begin position="25"/>
        <end position="123"/>
    </location>
</feature>
<name>A0ABQ2WTN2_9ALTE</name>
<comment type="caution">
    <text evidence="2">The sequence shown here is derived from an EMBL/GenBank/DDBJ whole genome shotgun (WGS) entry which is preliminary data.</text>
</comment>
<organism evidence="2 3">
    <name type="scientific">Alishewanella tabrizica</name>
    <dbReference type="NCBI Taxonomy" id="671278"/>
    <lineage>
        <taxon>Bacteria</taxon>
        <taxon>Pseudomonadati</taxon>
        <taxon>Pseudomonadota</taxon>
        <taxon>Gammaproteobacteria</taxon>
        <taxon>Alteromonadales</taxon>
        <taxon>Alteromonadaceae</taxon>
        <taxon>Alishewanella</taxon>
    </lineage>
</organism>
<dbReference type="EMBL" id="BMYR01000010">
    <property type="protein sequence ID" value="GGW67795.1"/>
    <property type="molecule type" value="Genomic_DNA"/>
</dbReference>
<dbReference type="RefSeq" id="WP_189483551.1">
    <property type="nucleotide sequence ID" value="NZ_BMYR01000010.1"/>
</dbReference>
<evidence type="ECO:0000313" key="2">
    <source>
        <dbReference type="EMBL" id="GGW67795.1"/>
    </source>
</evidence>
<dbReference type="InterPro" id="IPR022193">
    <property type="entry name" value="DUF3718"/>
</dbReference>
<sequence>MKFKIITLAAVLTSTAFISTPVAANDQLAQSICAYVAADSRNNLRKTLSDNRLRLSNVYGSIVCDGLPLVRYAIKSGANDTADFIIKQLPGSQVAASGDVEWAQNNGFGSSPVIDVLLARAGG</sequence>
<keyword evidence="1" id="KW-0732">Signal</keyword>
<dbReference type="Proteomes" id="UP000634667">
    <property type="component" value="Unassembled WGS sequence"/>
</dbReference>
<reference evidence="3" key="1">
    <citation type="journal article" date="2019" name="Int. J. Syst. Evol. Microbiol.">
        <title>The Global Catalogue of Microorganisms (GCM) 10K type strain sequencing project: providing services to taxonomists for standard genome sequencing and annotation.</title>
        <authorList>
            <consortium name="The Broad Institute Genomics Platform"/>
            <consortium name="The Broad Institute Genome Sequencing Center for Infectious Disease"/>
            <person name="Wu L."/>
            <person name="Ma J."/>
        </authorList>
    </citation>
    <scope>NUCLEOTIDE SEQUENCE [LARGE SCALE GENOMIC DNA]</scope>
    <source>
        <strain evidence="3">KCTC 23723</strain>
    </source>
</reference>
<evidence type="ECO:0008006" key="4">
    <source>
        <dbReference type="Google" id="ProtNLM"/>
    </source>
</evidence>
<gene>
    <name evidence="2" type="ORF">GCM10008111_24840</name>
</gene>